<evidence type="ECO:0000256" key="7">
    <source>
        <dbReference type="PROSITE-ProRule" id="PRU00042"/>
    </source>
</evidence>
<feature type="compositionally biased region" description="Low complexity" evidence="9">
    <location>
        <begin position="184"/>
        <end position="197"/>
    </location>
</feature>
<keyword evidence="7" id="KW-0479">Metal-binding</keyword>
<feature type="non-terminal residue" evidence="11">
    <location>
        <position position="316"/>
    </location>
</feature>
<dbReference type="GO" id="GO:0005814">
    <property type="term" value="C:centriole"/>
    <property type="evidence" value="ECO:0007669"/>
    <property type="project" value="UniProtKB-SubCell"/>
</dbReference>
<dbReference type="InterPro" id="IPR032714">
    <property type="entry name" value="DZIP1_N"/>
</dbReference>
<evidence type="ECO:0000256" key="1">
    <source>
        <dbReference type="ARBA" id="ARBA00004114"/>
    </source>
</evidence>
<evidence type="ECO:0000313" key="12">
    <source>
        <dbReference type="Proteomes" id="UP000283634"/>
    </source>
</evidence>
<evidence type="ECO:0000256" key="9">
    <source>
        <dbReference type="SAM" id="MobiDB-lite"/>
    </source>
</evidence>
<dbReference type="PANTHER" id="PTHR21502:SF9">
    <property type="entry name" value="C2H2-TYPE DOMAIN-CONTAINING PROTEIN"/>
    <property type="match status" value="1"/>
</dbReference>
<protein>
    <recommendedName>
        <fullName evidence="10">C2H2-type domain-containing protein</fullName>
    </recommendedName>
</protein>
<dbReference type="Pfam" id="PF13815">
    <property type="entry name" value="Dzip-like_N"/>
    <property type="match status" value="1"/>
</dbReference>
<dbReference type="OrthoDB" id="515971at2759"/>
<dbReference type="InterPro" id="IPR013087">
    <property type="entry name" value="Znf_C2H2_type"/>
</dbReference>
<dbReference type="EMBL" id="MKGL01000407">
    <property type="protein sequence ID" value="RNE99139.1"/>
    <property type="molecule type" value="Genomic_DNA"/>
</dbReference>
<sequence length="316" mass="35829">MAASAFEFVQGTERLDWGVLVAIDLQRLVKDTNVDTLQRIVENLAFARVTRDEAAMFTPEHILHLFTLCQLVIQYIVCSQECLAKINVRLTERLQEMQHRRDAAEAERERLHEENVILRKEVKAQRRTLLAYEYANTAGGGMSAAVARGAQSYVCSQCGDVYAKKESLQSHMRKRHAAVKNETPPQQQQQQQPQPQQVETAAYEGQLQMQRQLQEKVERLENLLEKEKERNDRMQHDSMMMMQAIVNGARAPETTPSPSPSVPAPAPARQAQVHAPPLQVAPEISAIPVMPDLAALQRYNMTRQQETANNAMLRKI</sequence>
<feature type="compositionally biased region" description="Pro residues" evidence="9">
    <location>
        <begin position="255"/>
        <end position="266"/>
    </location>
</feature>
<dbReference type="PROSITE" id="PS00028">
    <property type="entry name" value="ZINC_FINGER_C2H2_1"/>
    <property type="match status" value="1"/>
</dbReference>
<feature type="coiled-coil region" evidence="8">
    <location>
        <begin position="203"/>
        <end position="237"/>
    </location>
</feature>
<keyword evidence="5" id="KW-0963">Cytoplasm</keyword>
<dbReference type="AlphaFoldDB" id="A0A422N123"/>
<evidence type="ECO:0000256" key="4">
    <source>
        <dbReference type="ARBA" id="ARBA00023054"/>
    </source>
</evidence>
<comment type="caution">
    <text evidence="11">The sequence shown here is derived from an EMBL/GenBank/DDBJ whole genome shotgun (WGS) entry which is preliminary data.</text>
</comment>
<dbReference type="OMA" id="RISCICY"/>
<gene>
    <name evidence="11" type="ORF">TraAM80_08366</name>
</gene>
<comment type="similarity">
    <text evidence="3">Belongs to the DZIP C2H2-type zinc-finger protein family.</text>
</comment>
<evidence type="ECO:0000256" key="6">
    <source>
        <dbReference type="ARBA" id="ARBA00023273"/>
    </source>
</evidence>
<feature type="region of interest" description="Disordered" evidence="9">
    <location>
        <begin position="167"/>
        <end position="200"/>
    </location>
</feature>
<keyword evidence="7" id="KW-0863">Zinc-finger</keyword>
<keyword evidence="4 8" id="KW-0175">Coiled coil</keyword>
<dbReference type="Proteomes" id="UP000283634">
    <property type="component" value="Unassembled WGS sequence"/>
</dbReference>
<keyword evidence="7" id="KW-0862">Zinc</keyword>
<accession>A0A422N123</accession>
<evidence type="ECO:0000256" key="2">
    <source>
        <dbReference type="ARBA" id="ARBA00004120"/>
    </source>
</evidence>
<name>A0A422N123_TRYRA</name>
<keyword evidence="12" id="KW-1185">Reference proteome</keyword>
<dbReference type="SMART" id="SM00355">
    <property type="entry name" value="ZnF_C2H2"/>
    <property type="match status" value="1"/>
</dbReference>
<dbReference type="Gene3D" id="3.30.160.60">
    <property type="entry name" value="Classic Zinc Finger"/>
    <property type="match status" value="1"/>
</dbReference>
<evidence type="ECO:0000259" key="10">
    <source>
        <dbReference type="PROSITE" id="PS50157"/>
    </source>
</evidence>
<keyword evidence="6" id="KW-0966">Cell projection</keyword>
<evidence type="ECO:0000256" key="5">
    <source>
        <dbReference type="ARBA" id="ARBA00023212"/>
    </source>
</evidence>
<feature type="region of interest" description="Disordered" evidence="9">
    <location>
        <begin position="250"/>
        <end position="274"/>
    </location>
</feature>
<feature type="coiled-coil region" evidence="8">
    <location>
        <begin position="87"/>
        <end position="128"/>
    </location>
</feature>
<dbReference type="RefSeq" id="XP_029235029.1">
    <property type="nucleotide sequence ID" value="XM_029385118.1"/>
</dbReference>
<evidence type="ECO:0000256" key="3">
    <source>
        <dbReference type="ARBA" id="ARBA00009131"/>
    </source>
</evidence>
<keyword evidence="5" id="KW-0206">Cytoskeleton</keyword>
<organism evidence="11 12">
    <name type="scientific">Trypanosoma rangeli</name>
    <dbReference type="NCBI Taxonomy" id="5698"/>
    <lineage>
        <taxon>Eukaryota</taxon>
        <taxon>Discoba</taxon>
        <taxon>Euglenozoa</taxon>
        <taxon>Kinetoplastea</taxon>
        <taxon>Metakinetoplastina</taxon>
        <taxon>Trypanosomatida</taxon>
        <taxon>Trypanosomatidae</taxon>
        <taxon>Trypanosoma</taxon>
        <taxon>Herpetosoma</taxon>
    </lineage>
</organism>
<dbReference type="GO" id="GO:0005737">
    <property type="term" value="C:cytoplasm"/>
    <property type="evidence" value="ECO:0007669"/>
    <property type="project" value="TreeGrafter"/>
</dbReference>
<dbReference type="GO" id="GO:0008270">
    <property type="term" value="F:zinc ion binding"/>
    <property type="evidence" value="ECO:0007669"/>
    <property type="project" value="UniProtKB-KW"/>
</dbReference>
<dbReference type="PANTHER" id="PTHR21502">
    <property type="entry name" value="ZINC FINGER PROTEIN DZIP1"/>
    <property type="match status" value="1"/>
</dbReference>
<reference evidence="11 12" key="1">
    <citation type="journal article" date="2018" name="BMC Genomics">
        <title>Genomic comparison of Trypanosoma conorhini and Trypanosoma rangeli to Trypanosoma cruzi strains of high and low virulence.</title>
        <authorList>
            <person name="Bradwell K.R."/>
            <person name="Koparde V.N."/>
            <person name="Matveyev A.V."/>
            <person name="Serrano M.G."/>
            <person name="Alves J.M."/>
            <person name="Parikh H."/>
            <person name="Huang B."/>
            <person name="Lee V."/>
            <person name="Espinosa-Alvarez O."/>
            <person name="Ortiz P.A."/>
            <person name="Costa-Martins A.G."/>
            <person name="Teixeira M.M."/>
            <person name="Buck G.A."/>
        </authorList>
    </citation>
    <scope>NUCLEOTIDE SEQUENCE [LARGE SCALE GENOMIC DNA]</scope>
    <source>
        <strain evidence="11 12">AM80</strain>
    </source>
</reference>
<evidence type="ECO:0000256" key="8">
    <source>
        <dbReference type="SAM" id="Coils"/>
    </source>
</evidence>
<dbReference type="InterPro" id="IPR051241">
    <property type="entry name" value="DZIP_RILPL"/>
</dbReference>
<dbReference type="GeneID" id="40332299"/>
<dbReference type="PROSITE" id="PS50157">
    <property type="entry name" value="ZINC_FINGER_C2H2_2"/>
    <property type="match status" value="1"/>
</dbReference>
<feature type="domain" description="C2H2-type" evidence="10">
    <location>
        <begin position="153"/>
        <end position="181"/>
    </location>
</feature>
<dbReference type="VEuPathDB" id="TriTrypDB:TRSC58_06874"/>
<evidence type="ECO:0000313" key="11">
    <source>
        <dbReference type="EMBL" id="RNE99139.1"/>
    </source>
</evidence>
<proteinExistence type="inferred from homology"/>
<comment type="subcellular location">
    <subcellularLocation>
        <location evidence="2">Cytoplasm</location>
        <location evidence="2">Cytoskeleton</location>
        <location evidence="2">Cilium basal body</location>
    </subcellularLocation>
    <subcellularLocation>
        <location evidence="1">Cytoplasm</location>
        <location evidence="1">Cytoskeleton</location>
        <location evidence="1">Microtubule organizing center</location>
        <location evidence="1">Centrosome</location>
        <location evidence="1">Centriole</location>
    </subcellularLocation>
</comment>